<keyword evidence="6" id="KW-1185">Reference proteome</keyword>
<keyword evidence="1" id="KW-0479">Metal-binding</keyword>
<dbReference type="PANTHER" id="PTHR11771">
    <property type="entry name" value="LIPOXYGENASE"/>
    <property type="match status" value="1"/>
</dbReference>
<keyword evidence="3" id="KW-0560">Oxidoreductase</keyword>
<organism evidence="5 6">
    <name type="scientific">Phrynosoma platyrhinos</name>
    <name type="common">Desert horned lizard</name>
    <dbReference type="NCBI Taxonomy" id="52577"/>
    <lineage>
        <taxon>Eukaryota</taxon>
        <taxon>Metazoa</taxon>
        <taxon>Chordata</taxon>
        <taxon>Craniata</taxon>
        <taxon>Vertebrata</taxon>
        <taxon>Euteleostomi</taxon>
        <taxon>Lepidosauria</taxon>
        <taxon>Squamata</taxon>
        <taxon>Bifurcata</taxon>
        <taxon>Unidentata</taxon>
        <taxon>Episquamata</taxon>
        <taxon>Toxicofera</taxon>
        <taxon>Iguania</taxon>
        <taxon>Phrynosomatidae</taxon>
        <taxon>Phrynosomatinae</taxon>
        <taxon>Phrynosoma</taxon>
    </lineage>
</organism>
<sequence>MFSVFAPPAKIPAMDTLPLLKEFRVKEVQNRQVDYESWKVRSSFLSPKQPFLRNALQARMNSPLAHHGDLSICLKRVKTLDKSCHSQPFWATPTILSFSTTLRKIELKLKGYSDSQESWEKLEDIKNVFWFNKSDMSVFITEHWEEDVFFAYQFLNGLNPRLIRKCTEIPPNFPVTQEMVAESLGNGTTLQEELEVWKEAGAHFVSGIVDLYYKNDRSIQEDSELEKWIEEVYEKGFMAQESSGIPSSFTSVAELKKFLTMVIYTCSAQHAAVNSGQFDFGAWMPNFPSSMRKPPPTTKGSANLENYKDTIPQINTTCVILSTLWLLSAYPGDMVSIQVASKAPWTGDMCLQDVKIHFPMMHNVIPLGKYPDEHFTEEASKRLISAFQEELKKISNEIEKRNESLAKMGGPLPLNYKYLYPPSVENSVSI</sequence>
<dbReference type="Gene3D" id="1.20.245.10">
    <property type="entry name" value="Lipoxygenase-1, Domain 5"/>
    <property type="match status" value="3"/>
</dbReference>
<name>A0ABQ7T9D9_PHRPL</name>
<gene>
    <name evidence="5" type="ORF">JD844_000915</name>
</gene>
<protein>
    <recommendedName>
        <fullName evidence="4">Lipoxygenase domain-containing protein</fullName>
    </recommendedName>
</protein>
<evidence type="ECO:0000256" key="1">
    <source>
        <dbReference type="ARBA" id="ARBA00022723"/>
    </source>
</evidence>
<dbReference type="SUPFAM" id="SSF48484">
    <property type="entry name" value="Lipoxigenase"/>
    <property type="match status" value="2"/>
</dbReference>
<feature type="domain" description="Lipoxygenase" evidence="4">
    <location>
        <begin position="194"/>
        <end position="430"/>
    </location>
</feature>
<evidence type="ECO:0000256" key="3">
    <source>
        <dbReference type="ARBA" id="ARBA00023002"/>
    </source>
</evidence>
<dbReference type="InterPro" id="IPR036226">
    <property type="entry name" value="LipOase_C_sf"/>
</dbReference>
<dbReference type="InterPro" id="IPR013819">
    <property type="entry name" value="LipOase_C"/>
</dbReference>
<evidence type="ECO:0000256" key="2">
    <source>
        <dbReference type="ARBA" id="ARBA00022964"/>
    </source>
</evidence>
<dbReference type="EMBL" id="JAIPUX010000521">
    <property type="protein sequence ID" value="KAH0626134.1"/>
    <property type="molecule type" value="Genomic_DNA"/>
</dbReference>
<keyword evidence="2" id="KW-0223">Dioxygenase</keyword>
<evidence type="ECO:0000313" key="6">
    <source>
        <dbReference type="Proteomes" id="UP000826234"/>
    </source>
</evidence>
<proteinExistence type="predicted"/>
<feature type="domain" description="Lipoxygenase" evidence="4">
    <location>
        <begin position="10"/>
        <end position="193"/>
    </location>
</feature>
<dbReference type="PROSITE" id="PS51393">
    <property type="entry name" value="LIPOXYGENASE_3"/>
    <property type="match status" value="2"/>
</dbReference>
<evidence type="ECO:0000259" key="4">
    <source>
        <dbReference type="PROSITE" id="PS51393"/>
    </source>
</evidence>
<reference evidence="5 6" key="1">
    <citation type="journal article" date="2022" name="Gigascience">
        <title>A chromosome-level genome assembly and annotation of the desert horned lizard, Phrynosoma platyrhinos, provides insight into chromosomal rearrangements among reptiles.</title>
        <authorList>
            <person name="Koochekian N."/>
            <person name="Ascanio A."/>
            <person name="Farleigh K."/>
            <person name="Card D.C."/>
            <person name="Schield D.R."/>
            <person name="Castoe T.A."/>
            <person name="Jezkova T."/>
        </authorList>
    </citation>
    <scope>NUCLEOTIDE SEQUENCE [LARGE SCALE GENOMIC DNA]</scope>
    <source>
        <strain evidence="5">NK-2021</strain>
    </source>
</reference>
<dbReference type="InterPro" id="IPR000907">
    <property type="entry name" value="LipOase"/>
</dbReference>
<evidence type="ECO:0000313" key="5">
    <source>
        <dbReference type="EMBL" id="KAH0626134.1"/>
    </source>
</evidence>
<dbReference type="Gene3D" id="3.10.450.60">
    <property type="match status" value="1"/>
</dbReference>
<dbReference type="Pfam" id="PF00305">
    <property type="entry name" value="Lipoxygenase"/>
    <property type="match status" value="1"/>
</dbReference>
<accession>A0ABQ7T9D9</accession>
<dbReference type="Proteomes" id="UP000826234">
    <property type="component" value="Unassembled WGS sequence"/>
</dbReference>
<comment type="caution">
    <text evidence="5">The sequence shown here is derived from an EMBL/GenBank/DDBJ whole genome shotgun (WGS) entry which is preliminary data.</text>
</comment>